<dbReference type="Pfam" id="PF09850">
    <property type="entry name" value="DotU"/>
    <property type="match status" value="1"/>
</dbReference>
<dbReference type="Proteomes" id="UP000224974">
    <property type="component" value="Unassembled WGS sequence"/>
</dbReference>
<sequence>MTNKNMNQHAFTLRGNSVNPMIDAATPLLGMVQRLRDITHLDNAESLYRQVVNDMGAIEQILQSQGYENSQIVSFRYILCTFIDEVAMQHPWDNQNTWGNQSLLVKFHNEAWGGERAYLLLERLQAEPKRYKDLLEFIYICFCLGFRGRYKVIEGNSEEFNRIFRRLHDQIIALKEDSDAGGTLLHQGRANTSKYSLSNRLSIKRMSVWLAAGLCVVYVFYQFKLHSQSMDILAQLNKLLH</sequence>
<dbReference type="AlphaFoldDB" id="A0A2C6DKC4"/>
<protein>
    <submittedName>
        <fullName evidence="4">Uncharacterized protein conserved in bacteria</fullName>
    </submittedName>
</protein>
<dbReference type="PANTHER" id="PTHR38033:SF1">
    <property type="entry name" value="DOTU FAMILY TYPE IV_VI SECRETION SYSTEM PROTEIN"/>
    <property type="match status" value="1"/>
</dbReference>
<evidence type="ECO:0000313" key="6">
    <source>
        <dbReference type="Proteomes" id="UP000373449"/>
    </source>
</evidence>
<evidence type="ECO:0000313" key="3">
    <source>
        <dbReference type="EMBL" id="PHI31686.1"/>
    </source>
</evidence>
<reference evidence="5" key="2">
    <citation type="submission" date="2017-09" db="EMBL/GenBank/DDBJ databases">
        <title>FDA dAtabase for Regulatory Grade micrObial Sequences (FDA-ARGOS): Supporting development and validation of Infectious Disease Dx tests.</title>
        <authorList>
            <person name="Minogue T."/>
            <person name="Wolcott M."/>
            <person name="Wasieloski L."/>
            <person name="Aguilar W."/>
            <person name="Moore D."/>
            <person name="Tallon L."/>
            <person name="Sadzewicz L."/>
            <person name="Ott S."/>
            <person name="Zhao X."/>
            <person name="Nagaraj S."/>
            <person name="Vavikolanu K."/>
            <person name="Aluvathingal J."/>
            <person name="Nadendla S."/>
            <person name="Sichtig H."/>
        </authorList>
    </citation>
    <scope>NUCLEOTIDE SEQUENCE [LARGE SCALE GENOMIC DNA]</scope>
    <source>
        <strain evidence="5">FDAARGOS_387</strain>
    </source>
</reference>
<gene>
    <name evidence="3" type="ORF">CRN84_21305</name>
    <name evidence="4" type="ORF">NCTC12282_05827</name>
</gene>
<dbReference type="PANTHER" id="PTHR38033">
    <property type="entry name" value="MEMBRANE PROTEIN-RELATED"/>
    <property type="match status" value="1"/>
</dbReference>
<dbReference type="InterPro" id="IPR038522">
    <property type="entry name" value="T4/T6SS_DotU_sf"/>
</dbReference>
<reference evidence="3" key="1">
    <citation type="submission" date="2017-09" db="EMBL/GenBank/DDBJ databases">
        <title>FDA dAtabase for Regulatory Grade micrObial Sequences (FDA-ARGOS): Supporting development and validation of Infectious Disease Dx tests.</title>
        <authorList>
            <person name="Minogue T."/>
            <person name="Wolcott M."/>
            <person name="Wasieloski L."/>
            <person name="Aguilar W."/>
            <person name="Moore D."/>
            <person name="Tallon L.J."/>
            <person name="Sadzewicz L."/>
            <person name="Ott S."/>
            <person name="Zhao X."/>
            <person name="Nagaraj S."/>
            <person name="Vavikolanu K."/>
            <person name="Aluvathingal J."/>
            <person name="Nadendla S."/>
            <person name="Sichtig H."/>
        </authorList>
    </citation>
    <scope>NUCLEOTIDE SEQUENCE</scope>
    <source>
        <strain evidence="3">FDAARGOS_387</strain>
    </source>
</reference>
<dbReference type="RefSeq" id="WP_036015711.1">
    <property type="nucleotide sequence ID" value="NZ_CAADJA010000002.1"/>
</dbReference>
<dbReference type="EMBL" id="PDDX01000001">
    <property type="protein sequence ID" value="PHI31686.1"/>
    <property type="molecule type" value="Genomic_DNA"/>
</dbReference>
<evidence type="ECO:0000313" key="4">
    <source>
        <dbReference type="EMBL" id="VFS52426.1"/>
    </source>
</evidence>
<dbReference type="OrthoDB" id="345640at2"/>
<keyword evidence="1" id="KW-1133">Transmembrane helix</keyword>
<organism evidence="3 5">
    <name type="scientific">Budvicia aquatica</name>
    <dbReference type="NCBI Taxonomy" id="82979"/>
    <lineage>
        <taxon>Bacteria</taxon>
        <taxon>Pseudomonadati</taxon>
        <taxon>Pseudomonadota</taxon>
        <taxon>Gammaproteobacteria</taxon>
        <taxon>Enterobacterales</taxon>
        <taxon>Budviciaceae</taxon>
        <taxon>Budvicia</taxon>
    </lineage>
</organism>
<evidence type="ECO:0000313" key="5">
    <source>
        <dbReference type="Proteomes" id="UP000224974"/>
    </source>
</evidence>
<feature type="transmembrane region" description="Helical" evidence="1">
    <location>
        <begin position="206"/>
        <end position="223"/>
    </location>
</feature>
<dbReference type="NCBIfam" id="NF038228">
    <property type="entry name" value="IcmH_DotU_IVB"/>
    <property type="match status" value="1"/>
</dbReference>
<dbReference type="Gene3D" id="1.25.40.590">
    <property type="entry name" value="Type IV / VI secretion system, DotU"/>
    <property type="match status" value="1"/>
</dbReference>
<dbReference type="Proteomes" id="UP000373449">
    <property type="component" value="Unassembled WGS sequence"/>
</dbReference>
<dbReference type="EMBL" id="CAADJA010000002">
    <property type="protein sequence ID" value="VFS52426.1"/>
    <property type="molecule type" value="Genomic_DNA"/>
</dbReference>
<keyword evidence="1" id="KW-0472">Membrane</keyword>
<reference evidence="4 6" key="3">
    <citation type="submission" date="2019-03" db="EMBL/GenBank/DDBJ databases">
        <authorList>
            <consortium name="Pathogen Informatics"/>
        </authorList>
    </citation>
    <scope>NUCLEOTIDE SEQUENCE [LARGE SCALE GENOMIC DNA]</scope>
    <source>
        <strain evidence="4 6">NCTC12282</strain>
    </source>
</reference>
<keyword evidence="5" id="KW-1185">Reference proteome</keyword>
<feature type="domain" description="Type IV / VI secretion system DotU" evidence="2">
    <location>
        <begin position="20"/>
        <end position="222"/>
    </location>
</feature>
<dbReference type="NCBIfam" id="TIGR03349">
    <property type="entry name" value="IV_VI_DotU"/>
    <property type="match status" value="1"/>
</dbReference>
<evidence type="ECO:0000259" key="2">
    <source>
        <dbReference type="Pfam" id="PF09850"/>
    </source>
</evidence>
<proteinExistence type="predicted"/>
<accession>A0A2C6DKC4</accession>
<evidence type="ECO:0000256" key="1">
    <source>
        <dbReference type="SAM" id="Phobius"/>
    </source>
</evidence>
<name>A0A2C6DKC4_9GAMM</name>
<dbReference type="InterPro" id="IPR017732">
    <property type="entry name" value="T4/T6SS_DotU"/>
</dbReference>
<dbReference type="STRING" id="1111728.GCA_000427805_01472"/>
<keyword evidence="1" id="KW-0812">Transmembrane</keyword>